<accession>A0ABR4J977</accession>
<protein>
    <recommendedName>
        <fullName evidence="1">F-box domain-containing protein</fullName>
    </recommendedName>
</protein>
<dbReference type="Proteomes" id="UP001610446">
    <property type="component" value="Unassembled WGS sequence"/>
</dbReference>
<feature type="domain" description="F-box" evidence="1">
    <location>
        <begin position="46"/>
        <end position="95"/>
    </location>
</feature>
<name>A0ABR4J977_9EURO</name>
<reference evidence="2 3" key="1">
    <citation type="submission" date="2024-07" db="EMBL/GenBank/DDBJ databases">
        <title>Section-level genome sequencing and comparative genomics of Aspergillus sections Usti and Cavernicolus.</title>
        <authorList>
            <consortium name="Lawrence Berkeley National Laboratory"/>
            <person name="Nybo J.L."/>
            <person name="Vesth T.C."/>
            <person name="Theobald S."/>
            <person name="Frisvad J.C."/>
            <person name="Larsen T.O."/>
            <person name="Kjaerboelling I."/>
            <person name="Rothschild-Mancinelli K."/>
            <person name="Lyhne E.K."/>
            <person name="Kogle M.E."/>
            <person name="Barry K."/>
            <person name="Clum A."/>
            <person name="Na H."/>
            <person name="Ledsgaard L."/>
            <person name="Lin J."/>
            <person name="Lipzen A."/>
            <person name="Kuo A."/>
            <person name="Riley R."/>
            <person name="Mondo S."/>
            <person name="Labutti K."/>
            <person name="Haridas S."/>
            <person name="Pangalinan J."/>
            <person name="Salamov A.A."/>
            <person name="Simmons B.A."/>
            <person name="Magnuson J.K."/>
            <person name="Chen J."/>
            <person name="Drula E."/>
            <person name="Henrissat B."/>
            <person name="Wiebenga A."/>
            <person name="Lubbers R.J."/>
            <person name="Gomes A.C."/>
            <person name="Makela M.R."/>
            <person name="Stajich J."/>
            <person name="Grigoriev I.V."/>
            <person name="Mortensen U.H."/>
            <person name="De Vries R.P."/>
            <person name="Baker S.E."/>
            <person name="Andersen M.R."/>
        </authorList>
    </citation>
    <scope>NUCLEOTIDE SEQUENCE [LARGE SCALE GENOMIC DNA]</scope>
    <source>
        <strain evidence="2 3">CBS 123904</strain>
    </source>
</reference>
<dbReference type="EMBL" id="JBFXLU010000175">
    <property type="protein sequence ID" value="KAL2836628.1"/>
    <property type="molecule type" value="Genomic_DNA"/>
</dbReference>
<dbReference type="SUPFAM" id="SSF81383">
    <property type="entry name" value="F-box domain"/>
    <property type="match status" value="1"/>
</dbReference>
<evidence type="ECO:0000313" key="3">
    <source>
        <dbReference type="Proteomes" id="UP001610446"/>
    </source>
</evidence>
<dbReference type="InterPro" id="IPR001810">
    <property type="entry name" value="F-box_dom"/>
</dbReference>
<dbReference type="PROSITE" id="PS50181">
    <property type="entry name" value="FBOX"/>
    <property type="match status" value="1"/>
</dbReference>
<keyword evidence="3" id="KW-1185">Reference proteome</keyword>
<proteinExistence type="predicted"/>
<comment type="caution">
    <text evidence="2">The sequence shown here is derived from an EMBL/GenBank/DDBJ whole genome shotgun (WGS) entry which is preliminary data.</text>
</comment>
<dbReference type="InterPro" id="IPR036047">
    <property type="entry name" value="F-box-like_dom_sf"/>
</dbReference>
<organism evidence="2 3">
    <name type="scientific">Aspergillus pseudoustus</name>
    <dbReference type="NCBI Taxonomy" id="1810923"/>
    <lineage>
        <taxon>Eukaryota</taxon>
        <taxon>Fungi</taxon>
        <taxon>Dikarya</taxon>
        <taxon>Ascomycota</taxon>
        <taxon>Pezizomycotina</taxon>
        <taxon>Eurotiomycetes</taxon>
        <taxon>Eurotiomycetidae</taxon>
        <taxon>Eurotiales</taxon>
        <taxon>Aspergillaceae</taxon>
        <taxon>Aspergillus</taxon>
        <taxon>Aspergillus subgen. Nidulantes</taxon>
    </lineage>
</organism>
<gene>
    <name evidence="2" type="ORF">BJY01DRAFT_221820</name>
</gene>
<dbReference type="Gene3D" id="1.20.1280.50">
    <property type="match status" value="1"/>
</dbReference>
<sequence length="326" mass="37172">MPLDISARSYWTSAHIHAAKPRRRTPAKSQRNPFGSKASCPRLVSSTPLINLPSELLLAIFSHLGNLDDLFSIIFTCKRFFDVFQTAQQSLIQSTFTGYTCLKSDRVIYKGLLQLIQVIERDIVPRDVAKSIFELAWKLFRQDQLEVLLIPLGKALAWSFVLDDRDSEAISILRLIEGGLHPYECSRKRTSQLPIQPIQHLLEQLLSAQEKDYKPNEYVGFAFDDLLEIHSRSKQNATITLNNAERIILLKDGILFRDQSIVVRHSRPQLPKANPTYSNYWLRRSGPSGNETTSISAILAHRVPSEHPLLRRGDVRLASEDEVQFE</sequence>
<evidence type="ECO:0000259" key="1">
    <source>
        <dbReference type="PROSITE" id="PS50181"/>
    </source>
</evidence>
<evidence type="ECO:0000313" key="2">
    <source>
        <dbReference type="EMBL" id="KAL2836628.1"/>
    </source>
</evidence>
<dbReference type="Pfam" id="PF12937">
    <property type="entry name" value="F-box-like"/>
    <property type="match status" value="1"/>
</dbReference>